<evidence type="ECO:0000256" key="6">
    <source>
        <dbReference type="ARBA" id="ARBA00034021"/>
    </source>
</evidence>
<feature type="coiled-coil region" evidence="10">
    <location>
        <begin position="143"/>
        <end position="170"/>
    </location>
</feature>
<reference evidence="12 13" key="1">
    <citation type="submission" date="2024-06" db="EMBL/GenBank/DDBJ databases">
        <title>Draft genome sequence of Geodermatophilus badlandi, a novel member of the Geodermatophilaceae isolated from badland sedimentary rocks in the Red desert, Wyoming, USA.</title>
        <authorList>
            <person name="Ben Tekaya S."/>
            <person name="Nouioui I."/>
            <person name="Flores G.M."/>
            <person name="Shaal M.N."/>
            <person name="Bredoire F."/>
            <person name="Basile F."/>
            <person name="Van Diepen L."/>
            <person name="Ward N.L."/>
        </authorList>
    </citation>
    <scope>NUCLEOTIDE SEQUENCE [LARGE SCALE GENOMIC DNA]</scope>
    <source>
        <strain evidence="12 13">WL48A</strain>
    </source>
</reference>
<evidence type="ECO:0000256" key="7">
    <source>
        <dbReference type="HAMAP-Rule" id="MF_00444"/>
    </source>
</evidence>
<comment type="subcellular location">
    <subcellularLocation>
        <location evidence="7">Cytoplasm</location>
    </subcellularLocation>
</comment>
<keyword evidence="4 7" id="KW-0378">Hydrolase</keyword>
<evidence type="ECO:0000256" key="4">
    <source>
        <dbReference type="ARBA" id="ARBA00022801"/>
    </source>
</evidence>
<keyword evidence="2 7" id="KW-0963">Cytoplasm</keyword>
<evidence type="ECO:0000256" key="1">
    <source>
        <dbReference type="ARBA" id="ARBA00007039"/>
    </source>
</evidence>
<comment type="catalytic activity">
    <reaction evidence="6 7 8">
        <text>Hydrolysis of proteins to small peptides in the presence of ATP and magnesium. alpha-casein is the usual test substrate. In the absence of ATP, only oligopeptides shorter than five residues are hydrolyzed (such as succinyl-Leu-Tyr-|-NHMec, and Leu-Tyr-Leu-|-Tyr-Trp, in which cleavage of the -Tyr-|-Leu- and -Tyr-|-Trp bonds also occurs).</text>
        <dbReference type="EC" id="3.4.21.92"/>
    </reaction>
</comment>
<dbReference type="Pfam" id="PF00574">
    <property type="entry name" value="CLP_protease"/>
    <property type="match status" value="1"/>
</dbReference>
<keyword evidence="13" id="KW-1185">Reference proteome</keyword>
<keyword evidence="10" id="KW-0175">Coiled coil</keyword>
<dbReference type="InterPro" id="IPR001907">
    <property type="entry name" value="ClpP"/>
</dbReference>
<feature type="active site" description="Nucleophile" evidence="7">
    <location>
        <position position="105"/>
    </location>
</feature>
<sequence>MRTHTPTSGRPRLSNGDGRSPGLSDTVLDRLLRERIVVLGEEVDDEVANQLCAQMLLLSAEDPRGDIHLYVNSPGGSVSAGMAIHDTMQFLDCDVATYAFGMAASMGQFLLTAGTPGKRFSLPHTRILVHQPSAGVGGTQSDISIQAEMLRRLKRDLNELQAQYTGRTVEEIERDSDRDRWFTPDQAQEYGLIDHVVASATALPGGPGPVGG</sequence>
<organism evidence="12 13">
    <name type="scientific">Geodermatophilus maliterrae</name>
    <dbReference type="NCBI Taxonomy" id="3162531"/>
    <lineage>
        <taxon>Bacteria</taxon>
        <taxon>Bacillati</taxon>
        <taxon>Actinomycetota</taxon>
        <taxon>Actinomycetes</taxon>
        <taxon>Geodermatophilales</taxon>
        <taxon>Geodermatophilaceae</taxon>
        <taxon>Geodermatophilus</taxon>
    </lineage>
</organism>
<dbReference type="NCBIfam" id="NF001368">
    <property type="entry name" value="PRK00277.1"/>
    <property type="match status" value="1"/>
</dbReference>
<dbReference type="InterPro" id="IPR023562">
    <property type="entry name" value="ClpP/TepA"/>
</dbReference>
<accession>A0ABV3XFJ7</accession>
<dbReference type="PROSITE" id="PS00382">
    <property type="entry name" value="CLP_PROTEASE_HIS"/>
    <property type="match status" value="1"/>
</dbReference>
<protein>
    <recommendedName>
        <fullName evidence="7 9">ATP-dependent Clp protease proteolytic subunit</fullName>
        <ecNumber evidence="7">3.4.21.92</ecNumber>
    </recommendedName>
    <alternativeName>
        <fullName evidence="7">Endopeptidase Clp</fullName>
    </alternativeName>
</protein>
<feature type="region of interest" description="Disordered" evidence="11">
    <location>
        <begin position="1"/>
        <end position="24"/>
    </location>
</feature>
<evidence type="ECO:0000256" key="10">
    <source>
        <dbReference type="SAM" id="Coils"/>
    </source>
</evidence>
<keyword evidence="5 7" id="KW-0720">Serine protease</keyword>
<proteinExistence type="inferred from homology"/>
<gene>
    <name evidence="7" type="primary">clpP</name>
    <name evidence="12" type="ORF">ABQ292_13360</name>
</gene>
<feature type="active site" evidence="7 8">
    <location>
        <position position="130"/>
    </location>
</feature>
<dbReference type="SUPFAM" id="SSF52096">
    <property type="entry name" value="ClpP/crotonase"/>
    <property type="match status" value="1"/>
</dbReference>
<comment type="function">
    <text evidence="7">Cleaves peptides in various proteins in a process that requires ATP hydrolysis. Has a chymotrypsin-like activity. Plays a major role in the degradation of misfolded proteins.</text>
</comment>
<dbReference type="EMBL" id="JBFNXQ010000038">
    <property type="protein sequence ID" value="MEX5719351.1"/>
    <property type="molecule type" value="Genomic_DNA"/>
</dbReference>
<evidence type="ECO:0000256" key="11">
    <source>
        <dbReference type="SAM" id="MobiDB-lite"/>
    </source>
</evidence>
<comment type="similarity">
    <text evidence="1 7 9">Belongs to the peptidase S14 family.</text>
</comment>
<dbReference type="InterPro" id="IPR029045">
    <property type="entry name" value="ClpP/crotonase-like_dom_sf"/>
</dbReference>
<evidence type="ECO:0000313" key="12">
    <source>
        <dbReference type="EMBL" id="MEX5719351.1"/>
    </source>
</evidence>
<dbReference type="PRINTS" id="PR00127">
    <property type="entry name" value="CLPPROTEASEP"/>
</dbReference>
<dbReference type="Proteomes" id="UP001560045">
    <property type="component" value="Unassembled WGS sequence"/>
</dbReference>
<dbReference type="CDD" id="cd07017">
    <property type="entry name" value="S14_ClpP_2"/>
    <property type="match status" value="1"/>
</dbReference>
<dbReference type="GO" id="GO:0006508">
    <property type="term" value="P:proteolysis"/>
    <property type="evidence" value="ECO:0007669"/>
    <property type="project" value="UniProtKB-KW"/>
</dbReference>
<evidence type="ECO:0000256" key="9">
    <source>
        <dbReference type="RuleBase" id="RU003567"/>
    </source>
</evidence>
<dbReference type="InterPro" id="IPR033135">
    <property type="entry name" value="ClpP_His_AS"/>
</dbReference>
<evidence type="ECO:0000313" key="13">
    <source>
        <dbReference type="Proteomes" id="UP001560045"/>
    </source>
</evidence>
<dbReference type="RefSeq" id="WP_369207101.1">
    <property type="nucleotide sequence ID" value="NZ_JBFNXQ010000038.1"/>
</dbReference>
<dbReference type="NCBIfam" id="NF009205">
    <property type="entry name" value="PRK12553.1"/>
    <property type="match status" value="1"/>
</dbReference>
<keyword evidence="3 7" id="KW-0645">Protease</keyword>
<evidence type="ECO:0000256" key="3">
    <source>
        <dbReference type="ARBA" id="ARBA00022670"/>
    </source>
</evidence>
<evidence type="ECO:0000256" key="5">
    <source>
        <dbReference type="ARBA" id="ARBA00022825"/>
    </source>
</evidence>
<comment type="subunit">
    <text evidence="7">Fourteen ClpP subunits assemble into 2 heptameric rings which stack back to back to give a disk-like structure with a central cavity, resembling the structure of eukaryotic proteasomes.</text>
</comment>
<dbReference type="PANTHER" id="PTHR10381">
    <property type="entry name" value="ATP-DEPENDENT CLP PROTEASE PROTEOLYTIC SUBUNIT"/>
    <property type="match status" value="1"/>
</dbReference>
<evidence type="ECO:0000256" key="2">
    <source>
        <dbReference type="ARBA" id="ARBA00022490"/>
    </source>
</evidence>
<evidence type="ECO:0000256" key="8">
    <source>
        <dbReference type="PROSITE-ProRule" id="PRU10086"/>
    </source>
</evidence>
<dbReference type="Gene3D" id="3.90.226.10">
    <property type="entry name" value="2-enoyl-CoA Hydratase, Chain A, domain 1"/>
    <property type="match status" value="1"/>
</dbReference>
<dbReference type="PANTHER" id="PTHR10381:SF70">
    <property type="entry name" value="ATP-DEPENDENT CLP PROTEASE PROTEOLYTIC SUBUNIT"/>
    <property type="match status" value="1"/>
</dbReference>
<dbReference type="EC" id="3.4.21.92" evidence="7"/>
<comment type="caution">
    <text evidence="12">The sequence shown here is derived from an EMBL/GenBank/DDBJ whole genome shotgun (WGS) entry which is preliminary data.</text>
</comment>
<name>A0ABV3XFJ7_9ACTN</name>
<dbReference type="HAMAP" id="MF_00444">
    <property type="entry name" value="ClpP"/>
    <property type="match status" value="1"/>
</dbReference>
<dbReference type="GO" id="GO:0008233">
    <property type="term" value="F:peptidase activity"/>
    <property type="evidence" value="ECO:0007669"/>
    <property type="project" value="UniProtKB-KW"/>
</dbReference>